<protein>
    <recommendedName>
        <fullName evidence="4">DUF218 domain-containing protein</fullName>
    </recommendedName>
</protein>
<dbReference type="AlphaFoldDB" id="A0A1F5WNX7"/>
<organism evidence="2 3">
    <name type="scientific">Candidatus Giovannonibacteria bacterium RIFCSPHIGHO2_12_FULL_43_15</name>
    <dbReference type="NCBI Taxonomy" id="1798341"/>
    <lineage>
        <taxon>Bacteria</taxon>
        <taxon>Candidatus Giovannoniibacteriota</taxon>
    </lineage>
</organism>
<dbReference type="Proteomes" id="UP000177723">
    <property type="component" value="Unassembled WGS sequence"/>
</dbReference>
<dbReference type="EMBL" id="MFHT01000022">
    <property type="protein sequence ID" value="OGF77297.1"/>
    <property type="molecule type" value="Genomic_DNA"/>
</dbReference>
<gene>
    <name evidence="2" type="ORF">A3F23_00385</name>
</gene>
<evidence type="ECO:0008006" key="4">
    <source>
        <dbReference type="Google" id="ProtNLM"/>
    </source>
</evidence>
<comment type="caution">
    <text evidence="2">The sequence shown here is derived from an EMBL/GenBank/DDBJ whole genome shotgun (WGS) entry which is preliminary data.</text>
</comment>
<accession>A0A1F5WNX7</accession>
<evidence type="ECO:0000313" key="2">
    <source>
        <dbReference type="EMBL" id="OGF77297.1"/>
    </source>
</evidence>
<feature type="transmembrane region" description="Helical" evidence="1">
    <location>
        <begin position="142"/>
        <end position="161"/>
    </location>
</feature>
<sequence>MAVIIVPSCHFRDRKARISRSLCSTTIERLEKTASIADRHELKNAPIVVTGRVVHGGDRLSSLMLLFLEKNFPELRHRSLIEGSGVGIFSEAELVTAMLPEDEKLVIVSSWWYFLPGRIIWESFASIKGQKIELVPTPRTTLFSLLFYIAYGFVVHASYLLGREKQLADFLTKRQQTRKFNFRFKGC</sequence>
<reference evidence="2 3" key="1">
    <citation type="journal article" date="2016" name="Nat. Commun.">
        <title>Thousands of microbial genomes shed light on interconnected biogeochemical processes in an aquifer system.</title>
        <authorList>
            <person name="Anantharaman K."/>
            <person name="Brown C.T."/>
            <person name="Hug L.A."/>
            <person name="Sharon I."/>
            <person name="Castelle C.J."/>
            <person name="Probst A.J."/>
            <person name="Thomas B.C."/>
            <person name="Singh A."/>
            <person name="Wilkins M.J."/>
            <person name="Karaoz U."/>
            <person name="Brodie E.L."/>
            <person name="Williams K.H."/>
            <person name="Hubbard S.S."/>
            <person name="Banfield J.F."/>
        </authorList>
    </citation>
    <scope>NUCLEOTIDE SEQUENCE [LARGE SCALE GENOMIC DNA]</scope>
</reference>
<keyword evidence="1" id="KW-1133">Transmembrane helix</keyword>
<name>A0A1F5WNX7_9BACT</name>
<evidence type="ECO:0000256" key="1">
    <source>
        <dbReference type="SAM" id="Phobius"/>
    </source>
</evidence>
<keyword evidence="1" id="KW-0472">Membrane</keyword>
<evidence type="ECO:0000313" key="3">
    <source>
        <dbReference type="Proteomes" id="UP000177723"/>
    </source>
</evidence>
<proteinExistence type="predicted"/>
<keyword evidence="1" id="KW-0812">Transmembrane</keyword>